<dbReference type="AlphaFoldDB" id="A0A8H3W7S0"/>
<gene>
    <name evidence="1" type="ORF">GQ607_009889</name>
</gene>
<evidence type="ECO:0000313" key="1">
    <source>
        <dbReference type="EMBL" id="KAF0322888.1"/>
    </source>
</evidence>
<protein>
    <submittedName>
        <fullName evidence="1">Uncharacterized protein</fullName>
    </submittedName>
</protein>
<organism evidence="1 2">
    <name type="scientific">Colletotrichum asianum</name>
    <dbReference type="NCBI Taxonomy" id="702518"/>
    <lineage>
        <taxon>Eukaryota</taxon>
        <taxon>Fungi</taxon>
        <taxon>Dikarya</taxon>
        <taxon>Ascomycota</taxon>
        <taxon>Pezizomycotina</taxon>
        <taxon>Sordariomycetes</taxon>
        <taxon>Hypocreomycetidae</taxon>
        <taxon>Glomerellales</taxon>
        <taxon>Glomerellaceae</taxon>
        <taxon>Colletotrichum</taxon>
        <taxon>Colletotrichum gloeosporioides species complex</taxon>
    </lineage>
</organism>
<evidence type="ECO:0000313" key="2">
    <source>
        <dbReference type="Proteomes" id="UP000434172"/>
    </source>
</evidence>
<dbReference type="EMBL" id="WOWK01000057">
    <property type="protein sequence ID" value="KAF0322888.1"/>
    <property type="molecule type" value="Genomic_DNA"/>
</dbReference>
<reference evidence="1 2" key="1">
    <citation type="submission" date="2019-12" db="EMBL/GenBank/DDBJ databases">
        <title>A genome sequence resource for the geographically widespread anthracnose pathogen Colletotrichum asianum.</title>
        <authorList>
            <person name="Meng Y."/>
        </authorList>
    </citation>
    <scope>NUCLEOTIDE SEQUENCE [LARGE SCALE GENOMIC DNA]</scope>
    <source>
        <strain evidence="1 2">ICMP 18580</strain>
    </source>
</reference>
<accession>A0A8H3W7S0</accession>
<name>A0A8H3W7S0_9PEZI</name>
<keyword evidence="2" id="KW-1185">Reference proteome</keyword>
<dbReference type="Proteomes" id="UP000434172">
    <property type="component" value="Unassembled WGS sequence"/>
</dbReference>
<proteinExistence type="predicted"/>
<sequence length="25" mass="2751">MFGLISRRHCLSVFSFSNISPALPA</sequence>
<comment type="caution">
    <text evidence="1">The sequence shown here is derived from an EMBL/GenBank/DDBJ whole genome shotgun (WGS) entry which is preliminary data.</text>
</comment>